<protein>
    <submittedName>
        <fullName evidence="1">Uncharacterized protein</fullName>
    </submittedName>
</protein>
<gene>
    <name evidence="1" type="ORF">ENL70_04785</name>
</gene>
<dbReference type="PANTHER" id="PTHR37691">
    <property type="entry name" value="BLR3518 PROTEIN"/>
    <property type="match status" value="1"/>
</dbReference>
<reference evidence="1" key="1">
    <citation type="journal article" date="2020" name="mSystems">
        <title>Genome- and Community-Level Interaction Insights into Carbon Utilization and Element Cycling Functions of Hydrothermarchaeota in Hydrothermal Sediment.</title>
        <authorList>
            <person name="Zhou Z."/>
            <person name="Liu Y."/>
            <person name="Xu W."/>
            <person name="Pan J."/>
            <person name="Luo Z.H."/>
            <person name="Li M."/>
        </authorList>
    </citation>
    <scope>NUCLEOTIDE SEQUENCE [LARGE SCALE GENOMIC DNA]</scope>
    <source>
        <strain evidence="1">SpSt-1019</strain>
    </source>
</reference>
<dbReference type="EMBL" id="DRUY01000158">
    <property type="protein sequence ID" value="HHI65845.1"/>
    <property type="molecule type" value="Genomic_DNA"/>
</dbReference>
<dbReference type="AlphaFoldDB" id="A0A7C5P8F6"/>
<organism evidence="1">
    <name type="scientific">Thermodesulfobium narugense</name>
    <dbReference type="NCBI Taxonomy" id="184064"/>
    <lineage>
        <taxon>Bacteria</taxon>
        <taxon>Pseudomonadati</taxon>
        <taxon>Thermodesulfobiota</taxon>
        <taxon>Thermodesulfobiia</taxon>
        <taxon>Thermodesulfobiales</taxon>
        <taxon>Thermodesulfobiaceae</taxon>
        <taxon>Thermodesulfobium</taxon>
    </lineage>
</organism>
<dbReference type="PANTHER" id="PTHR37691:SF1">
    <property type="entry name" value="BLR3518 PROTEIN"/>
    <property type="match status" value="1"/>
</dbReference>
<dbReference type="Pfam" id="PF02635">
    <property type="entry name" value="DsrE"/>
    <property type="match status" value="1"/>
</dbReference>
<evidence type="ECO:0000313" key="1">
    <source>
        <dbReference type="EMBL" id="HHI65845.1"/>
    </source>
</evidence>
<dbReference type="InterPro" id="IPR003787">
    <property type="entry name" value="Sulphur_relay_DsrE/F-like"/>
</dbReference>
<accession>A0A7C5P8F6</accession>
<dbReference type="InterPro" id="IPR027396">
    <property type="entry name" value="DsrEFH-like"/>
</dbReference>
<sequence>MSKLKVCFHVSKLEDWVVALKNINNFINDILNDYEYEIRVVANSAGVLILTSDLKNELETTMKELSDKGIIFEFCNNALNFYKIDKGLVFDWAKVVKAGITEIVRLQSLGFAYIKP</sequence>
<proteinExistence type="predicted"/>
<dbReference type="SUPFAM" id="SSF75169">
    <property type="entry name" value="DsrEFH-like"/>
    <property type="match status" value="1"/>
</dbReference>
<dbReference type="Gene3D" id="3.40.1260.10">
    <property type="entry name" value="DsrEFH-like"/>
    <property type="match status" value="1"/>
</dbReference>
<comment type="caution">
    <text evidence="1">The sequence shown here is derived from an EMBL/GenBank/DDBJ whole genome shotgun (WGS) entry which is preliminary data.</text>
</comment>
<name>A0A7C5P8F6_9BACT</name>